<dbReference type="EMBL" id="CM037624">
    <property type="protein sequence ID" value="KAH8010823.1"/>
    <property type="molecule type" value="Genomic_DNA"/>
</dbReference>
<gene>
    <name evidence="1" type="ORF">K3G42_014456</name>
</gene>
<organism evidence="1 2">
    <name type="scientific">Sphaerodactylus townsendi</name>
    <dbReference type="NCBI Taxonomy" id="933632"/>
    <lineage>
        <taxon>Eukaryota</taxon>
        <taxon>Metazoa</taxon>
        <taxon>Chordata</taxon>
        <taxon>Craniata</taxon>
        <taxon>Vertebrata</taxon>
        <taxon>Euteleostomi</taxon>
        <taxon>Lepidosauria</taxon>
        <taxon>Squamata</taxon>
        <taxon>Bifurcata</taxon>
        <taxon>Gekkota</taxon>
        <taxon>Sphaerodactylidae</taxon>
        <taxon>Sphaerodactylus</taxon>
    </lineage>
</organism>
<keyword evidence="2" id="KW-1185">Reference proteome</keyword>
<proteinExistence type="predicted"/>
<evidence type="ECO:0000313" key="1">
    <source>
        <dbReference type="EMBL" id="KAH8010823.1"/>
    </source>
</evidence>
<protein>
    <submittedName>
        <fullName evidence="1">Uncharacterized protein</fullName>
    </submittedName>
</protein>
<sequence length="257" mass="27833">MILETTIVQILVFATSSICCSFRSHSRPSCIGTRSHSGSGCGVQESLWDWPWWQPPEAALGPEQLLDTATAGPGGLELTWLGNMGTAPGMQELPETAAAMAGKADSKGNGSINKRLPSIVEYEEDEEEVGDEEAATPVHTRSTTSSQQKKSGSNKNYLGINLKQLASGTVPFHSPIRVCSANSSRTKHETELHYYSKKKEKDLKLNFTSLSSAVPPDLSPRVVDGTEDGNNNERSQMFDFSSEQLQQDTRESPTVGG</sequence>
<reference evidence="1" key="1">
    <citation type="submission" date="2021-08" db="EMBL/GenBank/DDBJ databases">
        <title>The first chromosome-level gecko genome reveals the dynamic sex chromosomes of Neotropical dwarf geckos (Sphaerodactylidae: Sphaerodactylus).</title>
        <authorList>
            <person name="Pinto B.J."/>
            <person name="Keating S.E."/>
            <person name="Gamble T."/>
        </authorList>
    </citation>
    <scope>NUCLEOTIDE SEQUENCE</scope>
    <source>
        <strain evidence="1">TG3544</strain>
    </source>
</reference>
<evidence type="ECO:0000313" key="2">
    <source>
        <dbReference type="Proteomes" id="UP000827872"/>
    </source>
</evidence>
<accession>A0ACB8FVG0</accession>
<name>A0ACB8FVG0_9SAUR</name>
<comment type="caution">
    <text evidence="1">The sequence shown here is derived from an EMBL/GenBank/DDBJ whole genome shotgun (WGS) entry which is preliminary data.</text>
</comment>
<dbReference type="Proteomes" id="UP000827872">
    <property type="component" value="Linkage Group LG11"/>
</dbReference>